<proteinExistence type="predicted"/>
<accession>A0ABT4CSB3</accession>
<keyword evidence="3" id="KW-1185">Reference proteome</keyword>
<sequence>MNKKNSFSEILDKLLKIIKLLFSKVKLFLNTIYNRLLFIFNKQETIKKMYEPIIDEKTQFNKNLQKQLLSLKEDNNIIIKKIKTCDLDNSELKTKTDMLQSLLLDNSNNQL</sequence>
<protein>
    <submittedName>
        <fullName evidence="2">Uncharacterized protein</fullName>
    </submittedName>
</protein>
<dbReference type="EMBL" id="JAPQES010000005">
    <property type="protein sequence ID" value="MCY6371945.1"/>
    <property type="molecule type" value="Genomic_DNA"/>
</dbReference>
<organism evidence="2 3">
    <name type="scientific">Clostridium ganghwense</name>
    <dbReference type="NCBI Taxonomy" id="312089"/>
    <lineage>
        <taxon>Bacteria</taxon>
        <taxon>Bacillati</taxon>
        <taxon>Bacillota</taxon>
        <taxon>Clostridia</taxon>
        <taxon>Eubacteriales</taxon>
        <taxon>Clostridiaceae</taxon>
        <taxon>Clostridium</taxon>
    </lineage>
</organism>
<evidence type="ECO:0000313" key="2">
    <source>
        <dbReference type="EMBL" id="MCY6371945.1"/>
    </source>
</evidence>
<feature type="coiled-coil region" evidence="1">
    <location>
        <begin position="54"/>
        <end position="81"/>
    </location>
</feature>
<comment type="caution">
    <text evidence="2">The sequence shown here is derived from an EMBL/GenBank/DDBJ whole genome shotgun (WGS) entry which is preliminary data.</text>
</comment>
<dbReference type="RefSeq" id="WP_268050844.1">
    <property type="nucleotide sequence ID" value="NZ_JAPQES010000005.1"/>
</dbReference>
<dbReference type="Proteomes" id="UP001079657">
    <property type="component" value="Unassembled WGS sequence"/>
</dbReference>
<evidence type="ECO:0000313" key="3">
    <source>
        <dbReference type="Proteomes" id="UP001079657"/>
    </source>
</evidence>
<keyword evidence="1" id="KW-0175">Coiled coil</keyword>
<reference evidence="2" key="1">
    <citation type="submission" date="2022-12" db="EMBL/GenBank/DDBJ databases">
        <authorList>
            <person name="Wang J."/>
        </authorList>
    </citation>
    <scope>NUCLEOTIDE SEQUENCE</scope>
    <source>
        <strain evidence="2">HY-42-06</strain>
    </source>
</reference>
<evidence type="ECO:0000256" key="1">
    <source>
        <dbReference type="SAM" id="Coils"/>
    </source>
</evidence>
<gene>
    <name evidence="2" type="ORF">OXH55_14960</name>
</gene>
<name>A0ABT4CSB3_9CLOT</name>